<feature type="signal peptide" evidence="1">
    <location>
        <begin position="1"/>
        <end position="22"/>
    </location>
</feature>
<reference evidence="3" key="1">
    <citation type="submission" date="2022-10" db="EMBL/GenBank/DDBJ databases">
        <title>Genome assembly of Pristionchus species.</title>
        <authorList>
            <person name="Yoshida K."/>
            <person name="Sommer R.J."/>
        </authorList>
    </citation>
    <scope>NUCLEOTIDE SEQUENCE [LARGE SCALE GENOMIC DNA]</scope>
    <source>
        <strain evidence="3">RS5460</strain>
    </source>
</reference>
<name>A0AAN5IAG9_9BILA</name>
<evidence type="ECO:0000313" key="2">
    <source>
        <dbReference type="EMBL" id="GMR57075.1"/>
    </source>
</evidence>
<keyword evidence="3" id="KW-1185">Reference proteome</keyword>
<keyword evidence="1" id="KW-0732">Signal</keyword>
<proteinExistence type="predicted"/>
<evidence type="ECO:0008006" key="4">
    <source>
        <dbReference type="Google" id="ProtNLM"/>
    </source>
</evidence>
<organism evidence="2 3">
    <name type="scientific">Pristionchus mayeri</name>
    <dbReference type="NCBI Taxonomy" id="1317129"/>
    <lineage>
        <taxon>Eukaryota</taxon>
        <taxon>Metazoa</taxon>
        <taxon>Ecdysozoa</taxon>
        <taxon>Nematoda</taxon>
        <taxon>Chromadorea</taxon>
        <taxon>Rhabditida</taxon>
        <taxon>Rhabditina</taxon>
        <taxon>Diplogasteromorpha</taxon>
        <taxon>Diplogasteroidea</taxon>
        <taxon>Neodiplogasteridae</taxon>
        <taxon>Pristionchus</taxon>
    </lineage>
</organism>
<protein>
    <recommendedName>
        <fullName evidence="4">Conotoxin</fullName>
    </recommendedName>
</protein>
<gene>
    <name evidence="2" type="ORF">PMAYCL1PPCAC_27270</name>
</gene>
<dbReference type="EMBL" id="BTRK01000006">
    <property type="protein sequence ID" value="GMR57075.1"/>
    <property type="molecule type" value="Genomic_DNA"/>
</dbReference>
<evidence type="ECO:0000313" key="3">
    <source>
        <dbReference type="Proteomes" id="UP001328107"/>
    </source>
</evidence>
<feature type="non-terminal residue" evidence="2">
    <location>
        <position position="1"/>
    </location>
</feature>
<evidence type="ECO:0000256" key="1">
    <source>
        <dbReference type="SAM" id="SignalP"/>
    </source>
</evidence>
<comment type="caution">
    <text evidence="2">The sequence shown here is derived from an EMBL/GenBank/DDBJ whole genome shotgun (WGS) entry which is preliminary data.</text>
</comment>
<accession>A0AAN5IAG9</accession>
<dbReference type="AlphaFoldDB" id="A0AAN5IAG9"/>
<sequence>AAMTSALSLFLLSLLCFHDASSFSAYATRHLGSSLGSSISRFADFLGIKLNSNQINCFPPCHRDSDCWGGWCERTCCVRPHDP</sequence>
<feature type="chain" id="PRO_5043045055" description="Conotoxin" evidence="1">
    <location>
        <begin position="23"/>
        <end position="83"/>
    </location>
</feature>
<dbReference type="Proteomes" id="UP001328107">
    <property type="component" value="Unassembled WGS sequence"/>
</dbReference>